<keyword evidence="3" id="KW-0805">Transcription regulation</keyword>
<dbReference type="RefSeq" id="WP_289607320.1">
    <property type="nucleotide sequence ID" value="NZ_JAUDCG010000013.1"/>
</dbReference>
<gene>
    <name evidence="9" type="ORF">QUV96_04285</name>
</gene>
<keyword evidence="5" id="KW-0238">DNA-binding</keyword>
<dbReference type="InterPro" id="IPR039425">
    <property type="entry name" value="RNA_pol_sigma-70-like"/>
</dbReference>
<comment type="function">
    <text evidence="7">Sigma factors are initiation factors that promote the attachment of RNA polymerase to specific initiation sites and are then released. Sigma-S contributes to the protection against external stress, thus playing a role in cellular fitness and survival.</text>
</comment>
<dbReference type="Gene3D" id="1.10.1740.10">
    <property type="match status" value="1"/>
</dbReference>
<evidence type="ECO:0000313" key="10">
    <source>
        <dbReference type="Proteomes" id="UP001529340"/>
    </source>
</evidence>
<keyword evidence="4" id="KW-0731">Sigma factor</keyword>
<keyword evidence="10" id="KW-1185">Reference proteome</keyword>
<evidence type="ECO:0000256" key="5">
    <source>
        <dbReference type="ARBA" id="ARBA00023125"/>
    </source>
</evidence>
<dbReference type="SUPFAM" id="SSF46894">
    <property type="entry name" value="C-terminal effector domain of the bipartite response regulators"/>
    <property type="match status" value="1"/>
</dbReference>
<dbReference type="InterPro" id="IPR016032">
    <property type="entry name" value="Sig_transdc_resp-reg_C-effctor"/>
</dbReference>
<sequence length="203" mass="24346">MKENSYNENELVYMVRQGDERSLQLLLELYRPRIRSIIRKNCTYQLQLRHQEKDLQQIAAQALFRAVFDYREHHGIRFSTFAANVIRNALIDYQRAQYRRDFSLHHDLLALDAPVLGNRYGTLADQLPNPRIEENGSYQIYLSALKQQESILKKHLSSVEYEIYRLRNLGYTYPQIAERVKVNRKKVENTLRKIRRMMEKTKR</sequence>
<evidence type="ECO:0000256" key="6">
    <source>
        <dbReference type="ARBA" id="ARBA00023163"/>
    </source>
</evidence>
<dbReference type="Pfam" id="PF04542">
    <property type="entry name" value="Sigma70_r2"/>
    <property type="match status" value="1"/>
</dbReference>
<comment type="caution">
    <text evidence="9">The sequence shown here is derived from an EMBL/GenBank/DDBJ whole genome shotgun (WGS) entry which is preliminary data.</text>
</comment>
<reference evidence="10" key="1">
    <citation type="submission" date="2023-06" db="EMBL/GenBank/DDBJ databases">
        <title>Identification and characterization of horizontal gene transfer across gut microbiota members of farm animals based on homology search.</title>
        <authorList>
            <person name="Zeman M."/>
            <person name="Kubasova T."/>
            <person name="Jahodarova E."/>
            <person name="Nykrynova M."/>
            <person name="Rychlik I."/>
        </authorList>
    </citation>
    <scope>NUCLEOTIDE SEQUENCE [LARGE SCALE GENOMIC DNA]</scope>
    <source>
        <strain evidence="10">ET39</strain>
    </source>
</reference>
<reference evidence="9 10" key="2">
    <citation type="submission" date="2023-06" db="EMBL/GenBank/DDBJ databases">
        <title>Identification and characterization of horizontal gene transfer across gut microbiota members of farm animals based on homology search.</title>
        <authorList>
            <person name="Schwarzerova J."/>
            <person name="Nykrynova M."/>
            <person name="Jureckova K."/>
            <person name="Cejkova D."/>
            <person name="Rychlik I."/>
        </authorList>
    </citation>
    <scope>NUCLEOTIDE SEQUENCE [LARGE SCALE GENOMIC DNA]</scope>
    <source>
        <strain evidence="9 10">ET39</strain>
    </source>
</reference>
<evidence type="ECO:0000259" key="8">
    <source>
        <dbReference type="Pfam" id="PF04542"/>
    </source>
</evidence>
<dbReference type="PANTHER" id="PTHR43133:SF8">
    <property type="entry name" value="RNA POLYMERASE SIGMA FACTOR HI_1459-RELATED"/>
    <property type="match status" value="1"/>
</dbReference>
<name>A0ABT7UCX1_9FIRM</name>
<evidence type="ECO:0000256" key="4">
    <source>
        <dbReference type="ARBA" id="ARBA00023082"/>
    </source>
</evidence>
<dbReference type="InterPro" id="IPR007627">
    <property type="entry name" value="RNA_pol_sigma70_r2"/>
</dbReference>
<dbReference type="SUPFAM" id="SSF88946">
    <property type="entry name" value="Sigma2 domain of RNA polymerase sigma factors"/>
    <property type="match status" value="1"/>
</dbReference>
<comment type="similarity">
    <text evidence="1">Belongs to the sigma-70 factor family.</text>
</comment>
<evidence type="ECO:0000256" key="7">
    <source>
        <dbReference type="ARBA" id="ARBA00024701"/>
    </source>
</evidence>
<protein>
    <recommendedName>
        <fullName evidence="2">RNA polymerase sigma factor SigS</fullName>
    </recommendedName>
</protein>
<dbReference type="InterPro" id="IPR014284">
    <property type="entry name" value="RNA_pol_sigma-70_dom"/>
</dbReference>
<evidence type="ECO:0000313" key="9">
    <source>
        <dbReference type="EMBL" id="MDM8156853.1"/>
    </source>
</evidence>
<feature type="domain" description="RNA polymerase sigma-70 region 2" evidence="8">
    <location>
        <begin position="26"/>
        <end position="99"/>
    </location>
</feature>
<organism evidence="9 10">
    <name type="scientific">Amedibacillus dolichus</name>
    <dbReference type="NCBI Taxonomy" id="31971"/>
    <lineage>
        <taxon>Bacteria</taxon>
        <taxon>Bacillati</taxon>
        <taxon>Bacillota</taxon>
        <taxon>Erysipelotrichia</taxon>
        <taxon>Erysipelotrichales</taxon>
        <taxon>Erysipelotrichaceae</taxon>
        <taxon>Amedibacillus</taxon>
    </lineage>
</organism>
<dbReference type="InterPro" id="IPR013325">
    <property type="entry name" value="RNA_pol_sigma_r2"/>
</dbReference>
<accession>A0ABT7UCX1</accession>
<keyword evidence="6" id="KW-0804">Transcription</keyword>
<dbReference type="EMBL" id="JAUDCG010000013">
    <property type="protein sequence ID" value="MDM8156853.1"/>
    <property type="molecule type" value="Genomic_DNA"/>
</dbReference>
<dbReference type="PANTHER" id="PTHR43133">
    <property type="entry name" value="RNA POLYMERASE ECF-TYPE SIGMA FACTO"/>
    <property type="match status" value="1"/>
</dbReference>
<evidence type="ECO:0000256" key="2">
    <source>
        <dbReference type="ARBA" id="ARBA00021245"/>
    </source>
</evidence>
<dbReference type="NCBIfam" id="TIGR02937">
    <property type="entry name" value="sigma70-ECF"/>
    <property type="match status" value="1"/>
</dbReference>
<proteinExistence type="inferred from homology"/>
<evidence type="ECO:0000256" key="3">
    <source>
        <dbReference type="ARBA" id="ARBA00023015"/>
    </source>
</evidence>
<evidence type="ECO:0000256" key="1">
    <source>
        <dbReference type="ARBA" id="ARBA00007788"/>
    </source>
</evidence>
<dbReference type="Proteomes" id="UP001529340">
    <property type="component" value="Unassembled WGS sequence"/>
</dbReference>